<feature type="domain" description="HTH cro/C1-type" evidence="1">
    <location>
        <begin position="8"/>
        <end position="66"/>
    </location>
</feature>
<comment type="caution">
    <text evidence="2">The sequence shown here is derived from an EMBL/GenBank/DDBJ whole genome shotgun (WGS) entry which is preliminary data.</text>
</comment>
<sequence length="142" mass="14870">MIPLIAALADARRAVGLRQQDVAAAIGLAVKSGPSMVCNWERGRSAPRVGHTCAYAELLGRRVVAVRDGQLVGELDELMPRLRALLDDAGLSVRQVADGLFVTPASITSIIRLAGPGTHLPTAISVLGAIRCTLDLSEADHG</sequence>
<evidence type="ECO:0000313" key="3">
    <source>
        <dbReference type="Proteomes" id="UP001589647"/>
    </source>
</evidence>
<reference evidence="2 3" key="1">
    <citation type="submission" date="2024-09" db="EMBL/GenBank/DDBJ databases">
        <authorList>
            <person name="Sun Q."/>
            <person name="Mori K."/>
        </authorList>
    </citation>
    <scope>NUCLEOTIDE SEQUENCE [LARGE SCALE GENOMIC DNA]</scope>
    <source>
        <strain evidence="2 3">CCM 3426</strain>
    </source>
</reference>
<dbReference type="EMBL" id="JBHMEI010000104">
    <property type="protein sequence ID" value="MFB9209600.1"/>
    <property type="molecule type" value="Genomic_DNA"/>
</dbReference>
<keyword evidence="3" id="KW-1185">Reference proteome</keyword>
<dbReference type="CDD" id="cd00093">
    <property type="entry name" value="HTH_XRE"/>
    <property type="match status" value="1"/>
</dbReference>
<dbReference type="InterPro" id="IPR010982">
    <property type="entry name" value="Lambda_DNA-bd_dom_sf"/>
</dbReference>
<dbReference type="SUPFAM" id="SSF47413">
    <property type="entry name" value="lambda repressor-like DNA-binding domains"/>
    <property type="match status" value="1"/>
</dbReference>
<dbReference type="PROSITE" id="PS50943">
    <property type="entry name" value="HTH_CROC1"/>
    <property type="match status" value="1"/>
</dbReference>
<dbReference type="SMART" id="SM00530">
    <property type="entry name" value="HTH_XRE"/>
    <property type="match status" value="2"/>
</dbReference>
<dbReference type="RefSeq" id="WP_189648151.1">
    <property type="nucleotide sequence ID" value="NZ_BMRC01000006.1"/>
</dbReference>
<accession>A0ABV5J0C1</accession>
<dbReference type="InterPro" id="IPR001387">
    <property type="entry name" value="Cro/C1-type_HTH"/>
</dbReference>
<protein>
    <submittedName>
        <fullName evidence="2">Helix-turn-helix domain-containing protein</fullName>
    </submittedName>
</protein>
<name>A0ABV5J0C1_9ACTN</name>
<gene>
    <name evidence="2" type="ORF">ACFFV7_51050</name>
</gene>
<dbReference type="Gene3D" id="1.10.260.40">
    <property type="entry name" value="lambda repressor-like DNA-binding domains"/>
    <property type="match status" value="1"/>
</dbReference>
<proteinExistence type="predicted"/>
<evidence type="ECO:0000259" key="1">
    <source>
        <dbReference type="PROSITE" id="PS50943"/>
    </source>
</evidence>
<organism evidence="2 3">
    <name type="scientific">Nonomuraea spiralis</name>
    <dbReference type="NCBI Taxonomy" id="46182"/>
    <lineage>
        <taxon>Bacteria</taxon>
        <taxon>Bacillati</taxon>
        <taxon>Actinomycetota</taxon>
        <taxon>Actinomycetes</taxon>
        <taxon>Streptosporangiales</taxon>
        <taxon>Streptosporangiaceae</taxon>
        <taxon>Nonomuraea</taxon>
    </lineage>
</organism>
<dbReference type="Proteomes" id="UP001589647">
    <property type="component" value="Unassembled WGS sequence"/>
</dbReference>
<evidence type="ECO:0000313" key="2">
    <source>
        <dbReference type="EMBL" id="MFB9209600.1"/>
    </source>
</evidence>